<accession>W9CAT2</accession>
<evidence type="ECO:0000256" key="1">
    <source>
        <dbReference type="SAM" id="MobiDB-lite"/>
    </source>
</evidence>
<dbReference type="OrthoDB" id="4157208at2759"/>
<gene>
    <name evidence="2" type="ORF">SBOR_7932</name>
</gene>
<feature type="region of interest" description="Disordered" evidence="1">
    <location>
        <begin position="1"/>
        <end position="50"/>
    </location>
</feature>
<feature type="compositionally biased region" description="Polar residues" evidence="1">
    <location>
        <begin position="1"/>
        <end position="10"/>
    </location>
</feature>
<dbReference type="Proteomes" id="UP000019487">
    <property type="component" value="Unassembled WGS sequence"/>
</dbReference>
<dbReference type="AlphaFoldDB" id="W9CAT2"/>
<dbReference type="HOGENOM" id="CLU_148138_1_0_1"/>
<evidence type="ECO:0000313" key="3">
    <source>
        <dbReference type="Proteomes" id="UP000019487"/>
    </source>
</evidence>
<organism evidence="2 3">
    <name type="scientific">Sclerotinia borealis (strain F-4128)</name>
    <dbReference type="NCBI Taxonomy" id="1432307"/>
    <lineage>
        <taxon>Eukaryota</taxon>
        <taxon>Fungi</taxon>
        <taxon>Dikarya</taxon>
        <taxon>Ascomycota</taxon>
        <taxon>Pezizomycotina</taxon>
        <taxon>Leotiomycetes</taxon>
        <taxon>Helotiales</taxon>
        <taxon>Sclerotiniaceae</taxon>
        <taxon>Sclerotinia</taxon>
    </lineage>
</organism>
<dbReference type="EMBL" id="AYSA01000470">
    <property type="protein sequence ID" value="ESZ91675.1"/>
    <property type="molecule type" value="Genomic_DNA"/>
</dbReference>
<keyword evidence="3" id="KW-1185">Reference proteome</keyword>
<comment type="caution">
    <text evidence="2">The sequence shown here is derived from an EMBL/GenBank/DDBJ whole genome shotgun (WGS) entry which is preliminary data.</text>
</comment>
<protein>
    <submittedName>
        <fullName evidence="2">Uncharacterized protein</fullName>
    </submittedName>
</protein>
<name>W9CAT2_SCLBF</name>
<feature type="compositionally biased region" description="Low complexity" evidence="1">
    <location>
        <begin position="11"/>
        <end position="27"/>
    </location>
</feature>
<reference evidence="2 3" key="1">
    <citation type="journal article" date="2014" name="Genome Announc.">
        <title>Draft genome sequence of Sclerotinia borealis, a psychrophilic plant pathogenic fungus.</title>
        <authorList>
            <person name="Mardanov A.V."/>
            <person name="Beletsky A.V."/>
            <person name="Kadnikov V.V."/>
            <person name="Ignatov A.N."/>
            <person name="Ravin N.V."/>
        </authorList>
    </citation>
    <scope>NUCLEOTIDE SEQUENCE [LARGE SCALE GENOMIC DNA]</scope>
    <source>
        <strain evidence="3">F-4157</strain>
    </source>
</reference>
<proteinExistence type="predicted"/>
<evidence type="ECO:0000313" key="2">
    <source>
        <dbReference type="EMBL" id="ESZ91675.1"/>
    </source>
</evidence>
<sequence>MSNSSQTLNASSKPSTSFSTTSSSRPFSAPPAPAQQEPQRSTSQDETSPFLKDLTLVAEAAKRAQMACLMRDLDDCEM</sequence>